<organism evidence="2 3">
    <name type="scientific">Drosophila busckii</name>
    <name type="common">Fruit fly</name>
    <dbReference type="NCBI Taxonomy" id="30019"/>
    <lineage>
        <taxon>Eukaryota</taxon>
        <taxon>Metazoa</taxon>
        <taxon>Ecdysozoa</taxon>
        <taxon>Arthropoda</taxon>
        <taxon>Hexapoda</taxon>
        <taxon>Insecta</taxon>
        <taxon>Pterygota</taxon>
        <taxon>Neoptera</taxon>
        <taxon>Endopterygota</taxon>
        <taxon>Diptera</taxon>
        <taxon>Brachycera</taxon>
        <taxon>Muscomorpha</taxon>
        <taxon>Ephydroidea</taxon>
        <taxon>Drosophilidae</taxon>
        <taxon>Drosophila</taxon>
    </lineage>
</organism>
<evidence type="ECO:0000313" key="3">
    <source>
        <dbReference type="Proteomes" id="UP000494163"/>
    </source>
</evidence>
<feature type="compositionally biased region" description="Basic and acidic residues" evidence="1">
    <location>
        <begin position="470"/>
        <end position="492"/>
    </location>
</feature>
<evidence type="ECO:0000256" key="1">
    <source>
        <dbReference type="SAM" id="MobiDB-lite"/>
    </source>
</evidence>
<dbReference type="AlphaFoldDB" id="A0A0M4F7N8"/>
<reference evidence="2 3" key="1">
    <citation type="submission" date="2015-08" db="EMBL/GenBank/DDBJ databases">
        <title>Ancestral chromatin configuration constrains chromatin evolution on differentiating sex chromosomes in Drosophila.</title>
        <authorList>
            <person name="Zhou Q."/>
            <person name="Bachtrog D."/>
        </authorList>
    </citation>
    <scope>NUCLEOTIDE SEQUENCE [LARGE SCALE GENOMIC DNA]</scope>
    <source>
        <tissue evidence="2">Whole larvae</tissue>
    </source>
</reference>
<name>A0A0M4F7N8_DROBS</name>
<feature type="region of interest" description="Disordered" evidence="1">
    <location>
        <begin position="470"/>
        <end position="499"/>
    </location>
</feature>
<feature type="compositionally biased region" description="Polar residues" evidence="1">
    <location>
        <begin position="292"/>
        <end position="304"/>
    </location>
</feature>
<dbReference type="EMBL" id="CP012526">
    <property type="protein sequence ID" value="ALC47920.1"/>
    <property type="molecule type" value="Genomic_DNA"/>
</dbReference>
<protein>
    <submittedName>
        <fullName evidence="2">CG33095</fullName>
    </submittedName>
</protein>
<dbReference type="Proteomes" id="UP000494163">
    <property type="component" value="Chromosome 3R"/>
</dbReference>
<feature type="region of interest" description="Disordered" evidence="1">
    <location>
        <begin position="292"/>
        <end position="324"/>
    </location>
</feature>
<evidence type="ECO:0000313" key="2">
    <source>
        <dbReference type="EMBL" id="ALC47920.1"/>
    </source>
</evidence>
<feature type="non-terminal residue" evidence="2">
    <location>
        <position position="1"/>
    </location>
</feature>
<proteinExistence type="predicted"/>
<keyword evidence="3" id="KW-1185">Reference proteome</keyword>
<sequence length="513" mass="58282">AKQDEMVSGNLNHIIAPTVPIYSPHSPMHPNSYYHMQQKKLSGRYILNKVDQNDSGNKLFDGEYLRDIKNPFSNRVTGLKISCNKSHKDVVVKESKCFQFAENHTSNKSGRDCMSSEDNAYCEGSNLDRLVTIPTHDALKIISTNDLSENSSLKNSTSLFFKQTIHERTLIALNGNPKLLGPGDHDNQGRRNYTFTYSKSEQTSPNKLDTKKCFNDNNKRSAVFALNSFSLDPWTRNNKLQNKKQTEECKNSDDPWIRRSTNYYAPAGYNEKTKNRHNKAFVCFTKEHVAETSKTSSNSGQQSDSFKHSTPRFHENIASAPPSPHFFITDNDSSTLNHLSKATGLQTKSVSFSPARGKKFKNPFIDVSMEISYAGSRDQSRHFENQNLLSVNNSKMLQNRHSFTSISQQSSDELQLNIRRLSEQIGQISNKLVQYSLSDCNVSNKGNYIHTVNQQIQAVDLHLSQTKGLHARDYKHSKELTKHKENPRETNQKSKYFAASSYQRSDPLLETTC</sequence>
<dbReference type="OrthoDB" id="446723at2759"/>
<accession>A0A0M4F7N8</accession>
<gene>
    <name evidence="2" type="ORF">Dbus_chr3Rg2670</name>
</gene>
<dbReference type="OMA" id="EQHASCH"/>